<dbReference type="InterPro" id="IPR045860">
    <property type="entry name" value="Snake_toxin-like_sf"/>
</dbReference>
<feature type="signal peptide" evidence="3">
    <location>
        <begin position="1"/>
        <end position="20"/>
    </location>
</feature>
<dbReference type="Proteomes" id="UP000694941">
    <property type="component" value="Unplaced"/>
</dbReference>
<gene>
    <name evidence="5" type="primary">LOC106462131</name>
</gene>
<evidence type="ECO:0000256" key="1">
    <source>
        <dbReference type="ARBA" id="ARBA00022729"/>
    </source>
</evidence>
<evidence type="ECO:0000256" key="3">
    <source>
        <dbReference type="SAM" id="SignalP"/>
    </source>
</evidence>
<dbReference type="GeneID" id="106462131"/>
<proteinExistence type="predicted"/>
<keyword evidence="2" id="KW-0325">Glycoprotein</keyword>
<keyword evidence="1 3" id="KW-0732">Signal</keyword>
<dbReference type="InterPro" id="IPR050975">
    <property type="entry name" value="Sleep_regulator"/>
</dbReference>
<dbReference type="InterPro" id="IPR031424">
    <property type="entry name" value="QVR-like"/>
</dbReference>
<dbReference type="SUPFAM" id="SSF57302">
    <property type="entry name" value="Snake toxin-like"/>
    <property type="match status" value="1"/>
</dbReference>
<evidence type="ECO:0000313" key="5">
    <source>
        <dbReference type="RefSeq" id="XP_013777477.1"/>
    </source>
</evidence>
<name>A0ABM1B9D1_LIMPO</name>
<keyword evidence="4" id="KW-1185">Reference proteome</keyword>
<organism evidence="4 5">
    <name type="scientific">Limulus polyphemus</name>
    <name type="common">Atlantic horseshoe crab</name>
    <dbReference type="NCBI Taxonomy" id="6850"/>
    <lineage>
        <taxon>Eukaryota</taxon>
        <taxon>Metazoa</taxon>
        <taxon>Ecdysozoa</taxon>
        <taxon>Arthropoda</taxon>
        <taxon>Chelicerata</taxon>
        <taxon>Merostomata</taxon>
        <taxon>Xiphosura</taxon>
        <taxon>Limulidae</taxon>
        <taxon>Limulus</taxon>
    </lineage>
</organism>
<dbReference type="PANTHER" id="PTHR33562:SF28">
    <property type="entry name" value="PROTEIN QUIVER"/>
    <property type="match status" value="1"/>
</dbReference>
<feature type="chain" id="PRO_5045313181" evidence="3">
    <location>
        <begin position="21"/>
        <end position="163"/>
    </location>
</feature>
<dbReference type="PANTHER" id="PTHR33562">
    <property type="entry name" value="ATILLA, ISOFORM B-RELATED-RELATED"/>
    <property type="match status" value="1"/>
</dbReference>
<reference evidence="5" key="1">
    <citation type="submission" date="2025-08" db="UniProtKB">
        <authorList>
            <consortium name="RefSeq"/>
        </authorList>
    </citation>
    <scope>IDENTIFICATION</scope>
    <source>
        <tissue evidence="5">Muscle</tissue>
    </source>
</reference>
<sequence length="163" mass="18653">MIFLYLALSLFCSLGKRALATELWCYSCVSHQPGCGELSVDWRMHQAITCPRDDDTCVKITETKGAEKLITRDCLSNLVGLRRDIPADTYEGCRPAAEHPKIAVYVQNNIKQIKITGDYWDEVTYCFCKFDQWCNGSHYNIAEFANIVITITLLVIFQKLMFH</sequence>
<dbReference type="Pfam" id="PF17064">
    <property type="entry name" value="QVR"/>
    <property type="match status" value="1"/>
</dbReference>
<evidence type="ECO:0000256" key="2">
    <source>
        <dbReference type="ARBA" id="ARBA00023180"/>
    </source>
</evidence>
<accession>A0ABM1B9D1</accession>
<protein>
    <submittedName>
        <fullName evidence="5">Uncharacterized protein LOC106462131</fullName>
    </submittedName>
</protein>
<dbReference type="RefSeq" id="XP_013777477.1">
    <property type="nucleotide sequence ID" value="XM_013922023.2"/>
</dbReference>
<dbReference type="CDD" id="cd23591">
    <property type="entry name" value="TFP_LU_ECD_Crim"/>
    <property type="match status" value="1"/>
</dbReference>
<evidence type="ECO:0000313" key="4">
    <source>
        <dbReference type="Proteomes" id="UP000694941"/>
    </source>
</evidence>